<evidence type="ECO:0000313" key="5">
    <source>
        <dbReference type="EMBL" id="OIQ86889.1"/>
    </source>
</evidence>
<dbReference type="PIRSF" id="PIRSF000388">
    <property type="entry name" value="Pantoate_hydroxy_MeTrfase"/>
    <property type="match status" value="1"/>
</dbReference>
<comment type="similarity">
    <text evidence="2">Belongs to the PanB family.</text>
</comment>
<dbReference type="GO" id="GO:0015940">
    <property type="term" value="P:pantothenate biosynthetic process"/>
    <property type="evidence" value="ECO:0007669"/>
    <property type="project" value="InterPro"/>
</dbReference>
<dbReference type="CDD" id="cd06557">
    <property type="entry name" value="KPHMT-like"/>
    <property type="match status" value="1"/>
</dbReference>
<dbReference type="GO" id="GO:0005737">
    <property type="term" value="C:cytoplasm"/>
    <property type="evidence" value="ECO:0007669"/>
    <property type="project" value="TreeGrafter"/>
</dbReference>
<dbReference type="GO" id="GO:0003864">
    <property type="term" value="F:3-methyl-2-oxobutanoate hydroxymethyltransferase activity"/>
    <property type="evidence" value="ECO:0007669"/>
    <property type="project" value="UniProtKB-EC"/>
</dbReference>
<dbReference type="SUPFAM" id="SSF51621">
    <property type="entry name" value="Phosphoenolpyruvate/pyruvate domain"/>
    <property type="match status" value="1"/>
</dbReference>
<dbReference type="GO" id="GO:0032259">
    <property type="term" value="P:methylation"/>
    <property type="evidence" value="ECO:0007669"/>
    <property type="project" value="UniProtKB-KW"/>
</dbReference>
<sequence length="286" mass="30264">MKEQGSHIPPQLGVPSLYGATRHRRVTVLDIQAAKERGEKWPMLTSYDALTAEIFDAAGIPVLLVGDSAANNLLGYENTIGVSVDELIPLARAVTRGSKSAMVVADLPFGSYESSPEQALATSIRFFKESGVQAVKLEGGTRVLPQVRTLTNSGIPVMGHLGLTPQSMHALGGYRVQGRGSAGARLIEEAIALQDAGAFSLVLELVPADLASQVTAALRIPTIGIGAGADCDAQVLVYTDLLGLNDKPPRLARKYADVRGVMTKAVREWADDVARGDFPSAAESFE</sequence>
<dbReference type="NCBIfam" id="NF001452">
    <property type="entry name" value="PRK00311.1"/>
    <property type="match status" value="1"/>
</dbReference>
<dbReference type="EMBL" id="MLJW01000453">
    <property type="protein sequence ID" value="OIQ86889.1"/>
    <property type="molecule type" value="Genomic_DNA"/>
</dbReference>
<dbReference type="Pfam" id="PF02548">
    <property type="entry name" value="Pantoate_transf"/>
    <property type="match status" value="1"/>
</dbReference>
<evidence type="ECO:0000256" key="3">
    <source>
        <dbReference type="ARBA" id="ARBA00012618"/>
    </source>
</evidence>
<organism evidence="5">
    <name type="scientific">mine drainage metagenome</name>
    <dbReference type="NCBI Taxonomy" id="410659"/>
    <lineage>
        <taxon>unclassified sequences</taxon>
        <taxon>metagenomes</taxon>
        <taxon>ecological metagenomes</taxon>
    </lineage>
</organism>
<evidence type="ECO:0000256" key="4">
    <source>
        <dbReference type="ARBA" id="ARBA00022679"/>
    </source>
</evidence>
<dbReference type="InterPro" id="IPR015813">
    <property type="entry name" value="Pyrv/PenolPyrv_kinase-like_dom"/>
</dbReference>
<gene>
    <name evidence="5" type="primary">panB_9</name>
    <name evidence="5" type="ORF">GALL_312560</name>
</gene>
<dbReference type="PANTHER" id="PTHR20881:SF0">
    <property type="entry name" value="3-METHYL-2-OXOBUTANOATE HYDROXYMETHYLTRANSFERASE"/>
    <property type="match status" value="1"/>
</dbReference>
<dbReference type="GO" id="GO:0000287">
    <property type="term" value="F:magnesium ion binding"/>
    <property type="evidence" value="ECO:0007669"/>
    <property type="project" value="TreeGrafter"/>
</dbReference>
<proteinExistence type="inferred from homology"/>
<dbReference type="InterPro" id="IPR003700">
    <property type="entry name" value="Pantoate_hydroxy_MeTrfase"/>
</dbReference>
<comment type="pathway">
    <text evidence="1">Cofactor biosynthesis; (R)-pantothenate biosynthesis; (R)-pantoate from 3-methyl-2-oxobutanoate: step 1/2.</text>
</comment>
<dbReference type="PANTHER" id="PTHR20881">
    <property type="entry name" value="3-METHYL-2-OXOBUTANOATE HYDROXYMETHYLTRANSFERASE"/>
    <property type="match status" value="1"/>
</dbReference>
<dbReference type="HAMAP" id="MF_00156">
    <property type="entry name" value="PanB"/>
    <property type="match status" value="1"/>
</dbReference>
<protein>
    <recommendedName>
        <fullName evidence="3">3-methyl-2-oxobutanoate hydroxymethyltransferase</fullName>
        <ecNumber evidence="3">2.1.2.11</ecNumber>
    </recommendedName>
</protein>
<evidence type="ECO:0000256" key="1">
    <source>
        <dbReference type="ARBA" id="ARBA00005033"/>
    </source>
</evidence>
<accession>A0A1J5QTD9</accession>
<dbReference type="Gene3D" id="3.20.20.60">
    <property type="entry name" value="Phosphoenolpyruvate-binding domains"/>
    <property type="match status" value="1"/>
</dbReference>
<dbReference type="EC" id="2.1.2.11" evidence="3"/>
<comment type="caution">
    <text evidence="5">The sequence shown here is derived from an EMBL/GenBank/DDBJ whole genome shotgun (WGS) entry which is preliminary data.</text>
</comment>
<dbReference type="InterPro" id="IPR040442">
    <property type="entry name" value="Pyrv_kinase-like_dom_sf"/>
</dbReference>
<dbReference type="AlphaFoldDB" id="A0A1J5QTD9"/>
<name>A0A1J5QTD9_9ZZZZ</name>
<dbReference type="GO" id="GO:0008168">
    <property type="term" value="F:methyltransferase activity"/>
    <property type="evidence" value="ECO:0007669"/>
    <property type="project" value="UniProtKB-KW"/>
</dbReference>
<keyword evidence="4 5" id="KW-0808">Transferase</keyword>
<evidence type="ECO:0000256" key="2">
    <source>
        <dbReference type="ARBA" id="ARBA00008676"/>
    </source>
</evidence>
<dbReference type="NCBIfam" id="TIGR00222">
    <property type="entry name" value="panB"/>
    <property type="match status" value="1"/>
</dbReference>
<keyword evidence="5" id="KW-0489">Methyltransferase</keyword>
<reference evidence="5" key="1">
    <citation type="submission" date="2016-10" db="EMBL/GenBank/DDBJ databases">
        <title>Sequence of Gallionella enrichment culture.</title>
        <authorList>
            <person name="Poehlein A."/>
            <person name="Muehling M."/>
            <person name="Daniel R."/>
        </authorList>
    </citation>
    <scope>NUCLEOTIDE SEQUENCE</scope>
</reference>
<dbReference type="FunFam" id="3.20.20.60:FF:000003">
    <property type="entry name" value="3-methyl-2-oxobutanoate hydroxymethyltransferase"/>
    <property type="match status" value="1"/>
</dbReference>